<dbReference type="EMBL" id="QZKU01000085">
    <property type="protein sequence ID" value="RJP19767.1"/>
    <property type="molecule type" value="Genomic_DNA"/>
</dbReference>
<protein>
    <submittedName>
        <fullName evidence="2">2-hydroxyacyl-CoA dehydratase</fullName>
    </submittedName>
</protein>
<evidence type="ECO:0000313" key="3">
    <source>
        <dbReference type="Proteomes" id="UP000265882"/>
    </source>
</evidence>
<dbReference type="PANTHER" id="PTHR30548">
    <property type="entry name" value="2-HYDROXYGLUTARYL-COA DEHYDRATASE, D-COMPONENT-RELATED"/>
    <property type="match status" value="1"/>
</dbReference>
<organism evidence="2 3">
    <name type="scientific">Abyssobacteria bacterium (strain SURF_5)</name>
    <dbReference type="NCBI Taxonomy" id="2093360"/>
    <lineage>
        <taxon>Bacteria</taxon>
        <taxon>Pseudomonadati</taxon>
        <taxon>Candidatus Hydrogenedentota</taxon>
        <taxon>Candidatus Abyssobacteria</taxon>
    </lineage>
</organism>
<evidence type="ECO:0000256" key="1">
    <source>
        <dbReference type="ARBA" id="ARBA00005806"/>
    </source>
</evidence>
<dbReference type="PANTHER" id="PTHR30548:SF1">
    <property type="entry name" value="DEHYDRATASE SUBUNIT MJ0007-RELATED"/>
    <property type="match status" value="1"/>
</dbReference>
<comment type="similarity">
    <text evidence="1">Belongs to the FldB/FldC dehydratase alpha/beta subunit family.</text>
</comment>
<sequence>MIAYFSEIARTLNNPEIQKWKQAGNPVVGTVCSNIPEEILHAAGALPLRLRAPNLQDTSNADAQLHRINCSYTRSVLQLALTGQLEFLDGLVTTNTCDHMLRLAGELQEKARVDFVHYFSMYHALGQAAEEWLVQEMRQLLETLERAFDKKISEEDIRRSIAVYNRTRSLMRRVNDLRKNDPPPLTGAEYLQLAVAGMSLPRELFNEKLEALIPQLEKRTIEANGKPRLMVVGGACDLPDFIDFIERKSAIVVADGLCFGMRHYEGQIEENAADPIRAIAKRHTKRVACPSIFNGFDNNCGVYRKIIQEWRVRAVVCARLKFCDHWAGERKMLSDEFHRDGVPLLDLEREYSTSGSGQISTRIQAFLEMLSGLKE</sequence>
<dbReference type="InterPro" id="IPR010327">
    <property type="entry name" value="FldB/FldC_alpha/beta"/>
</dbReference>
<dbReference type="Pfam" id="PF06050">
    <property type="entry name" value="HGD-D"/>
    <property type="match status" value="1"/>
</dbReference>
<dbReference type="Gene3D" id="1.20.1270.370">
    <property type="match status" value="1"/>
</dbReference>
<proteinExistence type="inferred from homology"/>
<reference evidence="2 3" key="1">
    <citation type="journal article" date="2017" name="ISME J.">
        <title>Energy and carbon metabolisms in a deep terrestrial subsurface fluid microbial community.</title>
        <authorList>
            <person name="Momper L."/>
            <person name="Jungbluth S.P."/>
            <person name="Lee M.D."/>
            <person name="Amend J.P."/>
        </authorList>
    </citation>
    <scope>NUCLEOTIDE SEQUENCE [LARGE SCALE GENOMIC DNA]</scope>
    <source>
        <strain evidence="2">SURF_5</strain>
    </source>
</reference>
<dbReference type="Gene3D" id="3.40.50.11900">
    <property type="match status" value="1"/>
</dbReference>
<accession>A0A3A4NGH9</accession>
<evidence type="ECO:0000313" key="2">
    <source>
        <dbReference type="EMBL" id="RJP19767.1"/>
    </source>
</evidence>
<comment type="caution">
    <text evidence="2">The sequence shown here is derived from an EMBL/GenBank/DDBJ whole genome shotgun (WGS) entry which is preliminary data.</text>
</comment>
<dbReference type="AlphaFoldDB" id="A0A3A4NGH9"/>
<name>A0A3A4NGH9_ABYX5</name>
<gene>
    <name evidence="2" type="ORF">C4520_12455</name>
</gene>
<dbReference type="Proteomes" id="UP000265882">
    <property type="component" value="Unassembled WGS sequence"/>
</dbReference>
<dbReference type="Gene3D" id="3.40.50.11890">
    <property type="match status" value="1"/>
</dbReference>